<dbReference type="PhylomeDB" id="T1JLT3"/>
<evidence type="ECO:0000256" key="6">
    <source>
        <dbReference type="ARBA" id="ARBA00035673"/>
    </source>
</evidence>
<feature type="transmembrane region" description="Helical" evidence="9">
    <location>
        <begin position="108"/>
        <end position="128"/>
    </location>
</feature>
<dbReference type="OMA" id="LMFGITH"/>
<feature type="transmembrane region" description="Helical" evidence="9">
    <location>
        <begin position="52"/>
        <end position="68"/>
    </location>
</feature>
<comment type="subcellular location">
    <subcellularLocation>
        <location evidence="1">Membrane</location>
        <topology evidence="1">Multi-pass membrane protein</topology>
    </subcellularLocation>
</comment>
<feature type="transmembrane region" description="Helical" evidence="9">
    <location>
        <begin position="242"/>
        <end position="260"/>
    </location>
</feature>
<evidence type="ECO:0000256" key="3">
    <source>
        <dbReference type="ARBA" id="ARBA00022692"/>
    </source>
</evidence>
<accession>T1JLT3</accession>
<evidence type="ECO:0000313" key="10">
    <source>
        <dbReference type="EnsemblMetazoa" id="SMAR014813-PA"/>
    </source>
</evidence>
<keyword evidence="4 9" id="KW-1133">Transmembrane helix</keyword>
<evidence type="ECO:0000256" key="5">
    <source>
        <dbReference type="ARBA" id="ARBA00023136"/>
    </source>
</evidence>
<dbReference type="AlphaFoldDB" id="T1JLT3"/>
<dbReference type="InterPro" id="IPR012506">
    <property type="entry name" value="TMEM86B-like"/>
</dbReference>
<proteinExistence type="inferred from homology"/>
<comment type="catalytic activity">
    <reaction evidence="7">
        <text>a 1-O-(1Z-alkenyl)-sn-glycero-3-phosphoethanolamine + H2O = a 2,3-saturated aldehyde + sn-glycero-3-phosphoethanolamine</text>
        <dbReference type="Rhea" id="RHEA:16905"/>
        <dbReference type="ChEBI" id="CHEBI:15377"/>
        <dbReference type="ChEBI" id="CHEBI:73359"/>
        <dbReference type="ChEBI" id="CHEBI:77288"/>
        <dbReference type="ChEBI" id="CHEBI:143890"/>
        <dbReference type="EC" id="3.3.2.2"/>
    </reaction>
</comment>
<dbReference type="GO" id="GO:0016020">
    <property type="term" value="C:membrane"/>
    <property type="evidence" value="ECO:0007669"/>
    <property type="project" value="UniProtKB-SubCell"/>
</dbReference>
<evidence type="ECO:0000256" key="2">
    <source>
        <dbReference type="ARBA" id="ARBA00007375"/>
    </source>
</evidence>
<dbReference type="GO" id="GO:0047408">
    <property type="term" value="F:alkenylglycerophosphocholine hydrolase activity"/>
    <property type="evidence" value="ECO:0007669"/>
    <property type="project" value="UniProtKB-EC"/>
</dbReference>
<keyword evidence="11" id="KW-1185">Reference proteome</keyword>
<dbReference type="EC" id="3.3.2.2" evidence="6"/>
<feature type="transmembrane region" description="Helical" evidence="9">
    <location>
        <begin position="151"/>
        <end position="171"/>
    </location>
</feature>
<feature type="transmembrane region" description="Helical" evidence="9">
    <location>
        <begin position="178"/>
        <end position="197"/>
    </location>
</feature>
<dbReference type="Pfam" id="PF07947">
    <property type="entry name" value="YhhN"/>
    <property type="match status" value="1"/>
</dbReference>
<dbReference type="eggNOG" id="KOG4804">
    <property type="taxonomic scope" value="Eukaryota"/>
</dbReference>
<dbReference type="Proteomes" id="UP000014500">
    <property type="component" value="Unassembled WGS sequence"/>
</dbReference>
<name>T1JLT3_STRMM</name>
<dbReference type="EnsemblMetazoa" id="SMAR014813-RA">
    <property type="protein sequence ID" value="SMAR014813-PA"/>
    <property type="gene ID" value="SMAR014813"/>
</dbReference>
<reference evidence="10" key="2">
    <citation type="submission" date="2015-02" db="UniProtKB">
        <authorList>
            <consortium name="EnsemblMetazoa"/>
        </authorList>
    </citation>
    <scope>IDENTIFICATION</scope>
</reference>
<comment type="catalytic activity">
    <reaction evidence="8">
        <text>a 1-O-(1Z-alkenyl)-sn-glycero-3-phosphocholine + H2O = a 2,3-saturated aldehyde + sn-glycerol 3-phosphocholine</text>
        <dbReference type="Rhea" id="RHEA:22544"/>
        <dbReference type="ChEBI" id="CHEBI:15377"/>
        <dbReference type="ChEBI" id="CHEBI:16870"/>
        <dbReference type="ChEBI" id="CHEBI:73359"/>
        <dbReference type="ChEBI" id="CHEBI:77287"/>
        <dbReference type="EC" id="3.3.2.2"/>
    </reaction>
</comment>
<evidence type="ECO:0000256" key="8">
    <source>
        <dbReference type="ARBA" id="ARBA00049560"/>
    </source>
</evidence>
<evidence type="ECO:0000313" key="11">
    <source>
        <dbReference type="Proteomes" id="UP000014500"/>
    </source>
</evidence>
<sequence length="281" mass="31140">ARLLCVTSYVSRLLYQKHRFSAEIKNHLLFIPASTSNMTSPKAVIKSIGPKLVPFFKTVSIYFVLFIPSSSPSWLGVLVKCLPVVSLCIFVLLHGMSLSDEFTFSRRILIGLIFSCFGDAFLIFPQYFKHGMMSFAVAQMLYTSAFGFHPINPYAGCVCYAFGAAVFYILLPGLDGSLAIMVGIYQILLVTMAWRAIARVQLFEELWTWTKLCSCAGGVLFMISDCLIGFDHFHSPIPYSQVIIMITYYAAQLGIALSVVDSRASLTSKATPKTRQALAAQ</sequence>
<reference evidence="11" key="1">
    <citation type="submission" date="2011-05" db="EMBL/GenBank/DDBJ databases">
        <authorList>
            <person name="Richards S.R."/>
            <person name="Qu J."/>
            <person name="Jiang H."/>
            <person name="Jhangiani S.N."/>
            <person name="Agravi P."/>
            <person name="Goodspeed R."/>
            <person name="Gross S."/>
            <person name="Mandapat C."/>
            <person name="Jackson L."/>
            <person name="Mathew T."/>
            <person name="Pu L."/>
            <person name="Thornton R."/>
            <person name="Saada N."/>
            <person name="Wilczek-Boney K.B."/>
            <person name="Lee S."/>
            <person name="Kovar C."/>
            <person name="Wu Y."/>
            <person name="Scherer S.E."/>
            <person name="Worley K.C."/>
            <person name="Muzny D.M."/>
            <person name="Gibbs R."/>
        </authorList>
    </citation>
    <scope>NUCLEOTIDE SEQUENCE</scope>
    <source>
        <strain evidence="11">Brora</strain>
    </source>
</reference>
<comment type="similarity">
    <text evidence="2">Belongs to the TMEM86 family.</text>
</comment>
<dbReference type="EMBL" id="JH432130">
    <property type="status" value="NOT_ANNOTATED_CDS"/>
    <property type="molecule type" value="Genomic_DNA"/>
</dbReference>
<dbReference type="STRING" id="126957.T1JLT3"/>
<protein>
    <recommendedName>
        <fullName evidence="6">lysoplasmalogenase</fullName>
        <ecNumber evidence="6">3.3.2.2</ecNumber>
    </recommendedName>
</protein>
<dbReference type="PANTHER" id="PTHR31885">
    <property type="entry name" value="GH04784P"/>
    <property type="match status" value="1"/>
</dbReference>
<feature type="transmembrane region" description="Helical" evidence="9">
    <location>
        <begin position="74"/>
        <end position="96"/>
    </location>
</feature>
<evidence type="ECO:0000256" key="4">
    <source>
        <dbReference type="ARBA" id="ARBA00022989"/>
    </source>
</evidence>
<evidence type="ECO:0000256" key="1">
    <source>
        <dbReference type="ARBA" id="ARBA00004141"/>
    </source>
</evidence>
<dbReference type="PANTHER" id="PTHR31885:SF6">
    <property type="entry name" value="GH04784P"/>
    <property type="match status" value="1"/>
</dbReference>
<organism evidence="10 11">
    <name type="scientific">Strigamia maritima</name>
    <name type="common">European centipede</name>
    <name type="synonym">Geophilus maritimus</name>
    <dbReference type="NCBI Taxonomy" id="126957"/>
    <lineage>
        <taxon>Eukaryota</taxon>
        <taxon>Metazoa</taxon>
        <taxon>Ecdysozoa</taxon>
        <taxon>Arthropoda</taxon>
        <taxon>Myriapoda</taxon>
        <taxon>Chilopoda</taxon>
        <taxon>Pleurostigmophora</taxon>
        <taxon>Geophilomorpha</taxon>
        <taxon>Linotaeniidae</taxon>
        <taxon>Strigamia</taxon>
    </lineage>
</organism>
<evidence type="ECO:0000256" key="7">
    <source>
        <dbReference type="ARBA" id="ARBA00049458"/>
    </source>
</evidence>
<evidence type="ECO:0000256" key="9">
    <source>
        <dbReference type="SAM" id="Phobius"/>
    </source>
</evidence>
<dbReference type="HOGENOM" id="CLU_079086_1_0_1"/>
<keyword evidence="5 9" id="KW-0472">Membrane</keyword>
<keyword evidence="3 9" id="KW-0812">Transmembrane</keyword>